<dbReference type="STRING" id="49186.SAMN05421647_102243"/>
<sequence length="53" mass="5914">MKQTTNAERFDSTAVGREIAIQLIQGLSPEAKTKLQRIRAQRAQAMSAKGEKR</sequence>
<dbReference type="AlphaFoldDB" id="A0A1N6Q450"/>
<accession>A0A1N6Q450</accession>
<proteinExistence type="predicted"/>
<organism evidence="1 2">
    <name type="scientific">Marinobacterium stanieri</name>
    <dbReference type="NCBI Taxonomy" id="49186"/>
    <lineage>
        <taxon>Bacteria</taxon>
        <taxon>Pseudomonadati</taxon>
        <taxon>Pseudomonadota</taxon>
        <taxon>Gammaproteobacteria</taxon>
        <taxon>Oceanospirillales</taxon>
        <taxon>Oceanospirillaceae</taxon>
        <taxon>Marinobacterium</taxon>
    </lineage>
</organism>
<dbReference type="Proteomes" id="UP000186895">
    <property type="component" value="Unassembled WGS sequence"/>
</dbReference>
<name>A0A1N6Q450_9GAMM</name>
<protein>
    <submittedName>
        <fullName evidence="1">Uncharacterized protein</fullName>
    </submittedName>
</protein>
<evidence type="ECO:0000313" key="2">
    <source>
        <dbReference type="Proteomes" id="UP000186895"/>
    </source>
</evidence>
<gene>
    <name evidence="1" type="ORF">SAMN05421647_102243</name>
</gene>
<evidence type="ECO:0000313" key="1">
    <source>
        <dbReference type="EMBL" id="SIQ11363.1"/>
    </source>
</evidence>
<reference evidence="1 2" key="1">
    <citation type="submission" date="2017-01" db="EMBL/GenBank/DDBJ databases">
        <authorList>
            <person name="Mah S.A."/>
            <person name="Swanson W.J."/>
            <person name="Moy G.W."/>
            <person name="Vacquier V.D."/>
        </authorList>
    </citation>
    <scope>NUCLEOTIDE SEQUENCE [LARGE SCALE GENOMIC DNA]</scope>
    <source>
        <strain evidence="1 2">DSM 7027</strain>
    </source>
</reference>
<dbReference type="RefSeq" id="WP_175611973.1">
    <property type="nucleotide sequence ID" value="NZ_FTMN01000002.1"/>
</dbReference>
<dbReference type="EMBL" id="FTMN01000002">
    <property type="protein sequence ID" value="SIQ11363.1"/>
    <property type="molecule type" value="Genomic_DNA"/>
</dbReference>
<keyword evidence="2" id="KW-1185">Reference proteome</keyword>